<evidence type="ECO:0000313" key="10">
    <source>
        <dbReference type="EMBL" id="SAM09489.1"/>
    </source>
</evidence>
<dbReference type="EMBL" id="LT555011">
    <property type="protein sequence ID" value="SAM09489.1"/>
    <property type="molecule type" value="Genomic_DNA"/>
</dbReference>
<dbReference type="PROSITE" id="PS50054">
    <property type="entry name" value="TYR_PHOSPHATASE_DUAL"/>
    <property type="match status" value="1"/>
</dbReference>
<dbReference type="InterPro" id="IPR029021">
    <property type="entry name" value="Prot-tyrosine_phosphatase-like"/>
</dbReference>
<organism evidence="10">
    <name type="scientific">Absidia glauca</name>
    <name type="common">Pin mould</name>
    <dbReference type="NCBI Taxonomy" id="4829"/>
    <lineage>
        <taxon>Eukaryota</taxon>
        <taxon>Fungi</taxon>
        <taxon>Fungi incertae sedis</taxon>
        <taxon>Mucoromycota</taxon>
        <taxon>Mucoromycotina</taxon>
        <taxon>Mucoromycetes</taxon>
        <taxon>Mucorales</taxon>
        <taxon>Cunninghamellaceae</taxon>
        <taxon>Absidia</taxon>
    </lineage>
</organism>
<dbReference type="OMA" id="PWNPISE"/>
<evidence type="ECO:0000256" key="8">
    <source>
        <dbReference type="ARBA" id="ARBA00051722"/>
    </source>
</evidence>
<dbReference type="CDD" id="cd14531">
    <property type="entry name" value="PFA-DSP_Oca1"/>
    <property type="match status" value="1"/>
</dbReference>
<evidence type="ECO:0000256" key="7">
    <source>
        <dbReference type="ARBA" id="ARBA00039934"/>
    </source>
</evidence>
<dbReference type="OrthoDB" id="6375174at2759"/>
<dbReference type="SUPFAM" id="SSF52799">
    <property type="entry name" value="(Phosphotyrosine protein) phosphatases II"/>
    <property type="match status" value="1"/>
</dbReference>
<evidence type="ECO:0000259" key="9">
    <source>
        <dbReference type="PROSITE" id="PS50054"/>
    </source>
</evidence>
<keyword evidence="6" id="KW-0904">Protein phosphatase</keyword>
<keyword evidence="11" id="KW-1185">Reference proteome</keyword>
<proteinExistence type="inferred from homology"/>
<sequence>MIEEDLYRSGQPNELNFPFLEKLALKNIAWLAPEEPNQRFLDFIDDQEIELHHLGVVSSVNAWDPITEEAVLEALELILNPRNYPMMIMCNLGRHRTGTIVGCLRKLQRWNLTSIFEEYRRYAGPKVRLLNEQFIELFDTDLVSIPTINRPNWL</sequence>
<protein>
    <recommendedName>
        <fullName evidence="7">Putative tyrosine-protein phosphatase OCA1</fullName>
        <ecNumber evidence="3">3.1.3.48</ecNumber>
    </recommendedName>
</protein>
<name>A0A168T5B4_ABSGL</name>
<reference evidence="10" key="1">
    <citation type="submission" date="2016-04" db="EMBL/GenBank/DDBJ databases">
        <authorList>
            <person name="Evans L.H."/>
            <person name="Alamgir A."/>
            <person name="Owens N."/>
            <person name="Weber N.D."/>
            <person name="Virtaneva K."/>
            <person name="Barbian K."/>
            <person name="Babar A."/>
            <person name="Rosenke K."/>
        </authorList>
    </citation>
    <scope>NUCLEOTIDE SEQUENCE [LARGE SCALE GENOMIC DNA]</scope>
    <source>
        <strain evidence="10">CBS 101.48</strain>
    </source>
</reference>
<evidence type="ECO:0000313" key="11">
    <source>
        <dbReference type="Proteomes" id="UP000078561"/>
    </source>
</evidence>
<dbReference type="FunFam" id="3.90.190.10:FF:000035">
    <property type="entry name" value="Tyrosine phosphatase, putative"/>
    <property type="match status" value="1"/>
</dbReference>
<dbReference type="STRING" id="4829.A0A168T5B4"/>
<dbReference type="AlphaFoldDB" id="A0A168T5B4"/>
<dbReference type="InterPro" id="IPR020422">
    <property type="entry name" value="TYR_PHOSPHATASE_DUAL_dom"/>
</dbReference>
<dbReference type="Proteomes" id="UP000078561">
    <property type="component" value="Unassembled WGS sequence"/>
</dbReference>
<evidence type="ECO:0000256" key="4">
    <source>
        <dbReference type="ARBA" id="ARBA00022490"/>
    </source>
</evidence>
<dbReference type="GO" id="GO:0004725">
    <property type="term" value="F:protein tyrosine phosphatase activity"/>
    <property type="evidence" value="ECO:0007669"/>
    <property type="project" value="UniProtKB-EC"/>
</dbReference>
<dbReference type="PANTHER" id="PTHR31126:SF8">
    <property type="entry name" value="TYROSINE-PROTEIN PHOSPHATASE OCA1-RELATED"/>
    <property type="match status" value="1"/>
</dbReference>
<dbReference type="EC" id="3.1.3.48" evidence="3"/>
<keyword evidence="4" id="KW-0963">Cytoplasm</keyword>
<comment type="catalytic activity">
    <reaction evidence="8">
        <text>O-phospho-L-tyrosyl-[protein] + H2O = L-tyrosyl-[protein] + phosphate</text>
        <dbReference type="Rhea" id="RHEA:10684"/>
        <dbReference type="Rhea" id="RHEA-COMP:10136"/>
        <dbReference type="Rhea" id="RHEA-COMP:20101"/>
        <dbReference type="ChEBI" id="CHEBI:15377"/>
        <dbReference type="ChEBI" id="CHEBI:43474"/>
        <dbReference type="ChEBI" id="CHEBI:46858"/>
        <dbReference type="ChEBI" id="CHEBI:61978"/>
        <dbReference type="EC" id="3.1.3.48"/>
    </reaction>
</comment>
<keyword evidence="5" id="KW-0378">Hydrolase</keyword>
<accession>A0A168T5B4</accession>
<dbReference type="Gene3D" id="3.90.190.10">
    <property type="entry name" value="Protein tyrosine phosphatase superfamily"/>
    <property type="match status" value="1"/>
</dbReference>
<gene>
    <name evidence="10" type="primary">ABSGL_15165.1 scaffold 15182</name>
</gene>
<evidence type="ECO:0000256" key="5">
    <source>
        <dbReference type="ARBA" id="ARBA00022801"/>
    </source>
</evidence>
<comment type="subcellular location">
    <subcellularLocation>
        <location evidence="1">Cytoplasm</location>
    </subcellularLocation>
</comment>
<evidence type="ECO:0000256" key="2">
    <source>
        <dbReference type="ARBA" id="ARBA00009580"/>
    </source>
</evidence>
<evidence type="ECO:0000256" key="1">
    <source>
        <dbReference type="ARBA" id="ARBA00004496"/>
    </source>
</evidence>
<evidence type="ECO:0000256" key="6">
    <source>
        <dbReference type="ARBA" id="ARBA00022912"/>
    </source>
</evidence>
<dbReference type="InterPro" id="IPR004861">
    <property type="entry name" value="Siw14-like"/>
</dbReference>
<feature type="domain" description="Tyrosine-protein phosphatase" evidence="9">
    <location>
        <begin position="1"/>
        <end position="151"/>
    </location>
</feature>
<dbReference type="PANTHER" id="PTHR31126">
    <property type="entry name" value="TYROSINE-PROTEIN PHOSPHATASE"/>
    <property type="match status" value="1"/>
</dbReference>
<dbReference type="InParanoid" id="A0A168T5B4"/>
<dbReference type="Pfam" id="PF03162">
    <property type="entry name" value="Y_phosphatase2"/>
    <property type="match status" value="1"/>
</dbReference>
<evidence type="ECO:0000256" key="3">
    <source>
        <dbReference type="ARBA" id="ARBA00013064"/>
    </source>
</evidence>
<dbReference type="GO" id="GO:0005737">
    <property type="term" value="C:cytoplasm"/>
    <property type="evidence" value="ECO:0007669"/>
    <property type="project" value="UniProtKB-SubCell"/>
</dbReference>
<comment type="similarity">
    <text evidence="2">Belongs to the protein-tyrosine phosphatase family.</text>
</comment>